<dbReference type="PRINTS" id="PR00344">
    <property type="entry name" value="BCTRLSENSOR"/>
</dbReference>
<dbReference type="EMBL" id="JABSNM010000003">
    <property type="protein sequence ID" value="NRT55361.1"/>
    <property type="molecule type" value="Genomic_DNA"/>
</dbReference>
<keyword evidence="6" id="KW-0472">Membrane</keyword>
<dbReference type="PANTHER" id="PTHR43047">
    <property type="entry name" value="TWO-COMPONENT HISTIDINE PROTEIN KINASE"/>
    <property type="match status" value="1"/>
</dbReference>
<evidence type="ECO:0000256" key="5">
    <source>
        <dbReference type="ARBA" id="ARBA00022777"/>
    </source>
</evidence>
<feature type="domain" description="Histidine kinase" evidence="7">
    <location>
        <begin position="221"/>
        <end position="438"/>
    </location>
</feature>
<dbReference type="Pfam" id="PF00512">
    <property type="entry name" value="HisKA"/>
    <property type="match status" value="1"/>
</dbReference>
<dbReference type="InterPro" id="IPR036890">
    <property type="entry name" value="HATPase_C_sf"/>
</dbReference>
<feature type="transmembrane region" description="Helical" evidence="6">
    <location>
        <begin position="78"/>
        <end position="98"/>
    </location>
</feature>
<comment type="catalytic activity">
    <reaction evidence="1">
        <text>ATP + protein L-histidine = ADP + protein N-phospho-L-histidine.</text>
        <dbReference type="EC" id="2.7.13.3"/>
    </reaction>
</comment>
<evidence type="ECO:0000259" key="7">
    <source>
        <dbReference type="PROSITE" id="PS50109"/>
    </source>
</evidence>
<dbReference type="EC" id="2.7.13.3" evidence="2"/>
<dbReference type="InterPro" id="IPR003594">
    <property type="entry name" value="HATPase_dom"/>
</dbReference>
<dbReference type="Gene3D" id="3.30.565.10">
    <property type="entry name" value="Histidine kinase-like ATPase, C-terminal domain"/>
    <property type="match status" value="1"/>
</dbReference>
<evidence type="ECO:0000256" key="1">
    <source>
        <dbReference type="ARBA" id="ARBA00000085"/>
    </source>
</evidence>
<organism evidence="8 9">
    <name type="scientific">Sphaerotilus uruguayifluvii</name>
    <dbReference type="NCBI Taxonomy" id="2735897"/>
    <lineage>
        <taxon>Bacteria</taxon>
        <taxon>Pseudomonadati</taxon>
        <taxon>Pseudomonadota</taxon>
        <taxon>Betaproteobacteria</taxon>
        <taxon>Burkholderiales</taxon>
        <taxon>Sphaerotilaceae</taxon>
        <taxon>Sphaerotilus</taxon>
    </lineage>
</organism>
<dbReference type="Gene3D" id="1.10.287.130">
    <property type="match status" value="1"/>
</dbReference>
<dbReference type="InterPro" id="IPR011006">
    <property type="entry name" value="CheY-like_superfamily"/>
</dbReference>
<name>A0ABX2FZA3_9BURK</name>
<dbReference type="InterPro" id="IPR004358">
    <property type="entry name" value="Sig_transdc_His_kin-like_C"/>
</dbReference>
<dbReference type="Gene3D" id="3.40.50.2300">
    <property type="match status" value="1"/>
</dbReference>
<evidence type="ECO:0000313" key="8">
    <source>
        <dbReference type="EMBL" id="NRT55361.1"/>
    </source>
</evidence>
<dbReference type="PROSITE" id="PS50109">
    <property type="entry name" value="HIS_KIN"/>
    <property type="match status" value="1"/>
</dbReference>
<feature type="transmembrane region" description="Helical" evidence="6">
    <location>
        <begin position="20"/>
        <end position="39"/>
    </location>
</feature>
<keyword evidence="5 8" id="KW-0418">Kinase</keyword>
<dbReference type="SMART" id="SM00388">
    <property type="entry name" value="HisKA"/>
    <property type="match status" value="1"/>
</dbReference>
<dbReference type="SUPFAM" id="SSF55874">
    <property type="entry name" value="ATPase domain of HSP90 chaperone/DNA topoisomerase II/histidine kinase"/>
    <property type="match status" value="1"/>
</dbReference>
<evidence type="ECO:0000256" key="6">
    <source>
        <dbReference type="SAM" id="Phobius"/>
    </source>
</evidence>
<feature type="transmembrane region" description="Helical" evidence="6">
    <location>
        <begin position="110"/>
        <end position="134"/>
    </location>
</feature>
<gene>
    <name evidence="8" type="ORF">HNQ01_001071</name>
</gene>
<dbReference type="SUPFAM" id="SSF47384">
    <property type="entry name" value="Homodimeric domain of signal transducing histidine kinase"/>
    <property type="match status" value="1"/>
</dbReference>
<dbReference type="CDD" id="cd00082">
    <property type="entry name" value="HisKA"/>
    <property type="match status" value="1"/>
</dbReference>
<keyword evidence="4" id="KW-0808">Transferase</keyword>
<dbReference type="SUPFAM" id="SSF52172">
    <property type="entry name" value="CheY-like"/>
    <property type="match status" value="1"/>
</dbReference>
<keyword evidence="3" id="KW-0597">Phosphoprotein</keyword>
<dbReference type="PANTHER" id="PTHR43047:SF9">
    <property type="entry name" value="HISTIDINE KINASE"/>
    <property type="match status" value="1"/>
</dbReference>
<proteinExistence type="predicted"/>
<dbReference type="GO" id="GO:0016301">
    <property type="term" value="F:kinase activity"/>
    <property type="evidence" value="ECO:0007669"/>
    <property type="project" value="UniProtKB-KW"/>
</dbReference>
<evidence type="ECO:0000256" key="4">
    <source>
        <dbReference type="ARBA" id="ARBA00022679"/>
    </source>
</evidence>
<protein>
    <recommendedName>
        <fullName evidence="2">histidine kinase</fullName>
        <ecNumber evidence="2">2.7.13.3</ecNumber>
    </recommendedName>
</protein>
<dbReference type="Proteomes" id="UP001516061">
    <property type="component" value="Unassembled WGS sequence"/>
</dbReference>
<evidence type="ECO:0000256" key="3">
    <source>
        <dbReference type="ARBA" id="ARBA00022553"/>
    </source>
</evidence>
<keyword evidence="6" id="KW-0812">Transmembrane</keyword>
<evidence type="ECO:0000313" key="9">
    <source>
        <dbReference type="Proteomes" id="UP001516061"/>
    </source>
</evidence>
<dbReference type="InterPro" id="IPR005467">
    <property type="entry name" value="His_kinase_dom"/>
</dbReference>
<keyword evidence="9" id="KW-1185">Reference proteome</keyword>
<dbReference type="InterPro" id="IPR003661">
    <property type="entry name" value="HisK_dim/P_dom"/>
</dbReference>
<accession>A0ABX2FZA3</accession>
<dbReference type="SMART" id="SM00387">
    <property type="entry name" value="HATPase_c"/>
    <property type="match status" value="1"/>
</dbReference>
<reference evidence="8 9" key="1">
    <citation type="submission" date="2020-05" db="EMBL/GenBank/DDBJ databases">
        <title>Genomic Encyclopedia of Type Strains, Phase IV (KMG-V): Genome sequencing to study the core and pangenomes of soil and plant-associated prokaryotes.</title>
        <authorList>
            <person name="Whitman W."/>
        </authorList>
    </citation>
    <scope>NUCLEOTIDE SEQUENCE [LARGE SCALE GENOMIC DNA]</scope>
    <source>
        <strain evidence="8 9">C29</strain>
    </source>
</reference>
<dbReference type="InterPro" id="IPR036097">
    <property type="entry name" value="HisK_dim/P_sf"/>
</dbReference>
<dbReference type="RefSeq" id="WP_353621636.1">
    <property type="nucleotide sequence ID" value="NZ_JABSNM010000003.1"/>
</dbReference>
<evidence type="ECO:0000256" key="2">
    <source>
        <dbReference type="ARBA" id="ARBA00012438"/>
    </source>
</evidence>
<dbReference type="Pfam" id="PF02518">
    <property type="entry name" value="HATPase_c"/>
    <property type="match status" value="1"/>
</dbReference>
<sequence length="604" mass="63871">MNRAIAEPAAGRSDLLFEQLPLALAGQAAALAALMLLLPELAGQPLRLLAPGLLGLVRLLAARRAARSAGLQAEHERMRLWALPALAGAAVWGALLALSMPEVDEVRRMALVMLAAALALGSPAAPSGVAWLQAALTGLPVAAMALKLASDRPLQALPMLALLLAGVLVGQHHRHSFSRLMRLRRHAALLTAQIAAEKDAADAARAAAEAATQARTRFFAGASHDLRQPLHALVLFTESLRQRNRDPALDDSIDSIAGAVDALEHLFDRLLDLSSLEAGAVRVDERPFHLRELYARLKLHFEPQAFDKGLSLTFRGGRHAARADPVLVERILRNLVSNAIRCTEDGGVLVSCRRRGDRLLLQVWDSGCGIEAAVLPRIFDEFYQGRPAGECEGAPARRGRGLGLAIARRLAGLMGLALAVRSRPGHGTVFALELAPASDAEVEAARRIPSPSWSSPTLQGRHVVRITGTADPAADEAAALLRAWGAQVSAFSGTDGLAEWAAVQPQVPALLIVDRRLPGAAATPGAGQDGLEPVRMLRQVFGRPVPAVLLAGEGEPAGEPAEPDVHLLSRPVAPNRLRAMVGSKLGPRAPAAFPAATVQSRTPT</sequence>
<keyword evidence="6" id="KW-1133">Transmembrane helix</keyword>
<comment type="caution">
    <text evidence="8">The sequence shown here is derived from an EMBL/GenBank/DDBJ whole genome shotgun (WGS) entry which is preliminary data.</text>
</comment>